<feature type="compositionally biased region" description="Polar residues" evidence="2">
    <location>
        <begin position="896"/>
        <end position="911"/>
    </location>
</feature>
<dbReference type="Gene3D" id="1.20.900.10">
    <property type="entry name" value="Dbl homology (DH) domain"/>
    <property type="match status" value="1"/>
</dbReference>
<evidence type="ECO:0000259" key="3">
    <source>
        <dbReference type="PROSITE" id="PS50010"/>
    </source>
</evidence>
<dbReference type="AlphaFoldDB" id="A0A550CS75"/>
<dbReference type="Pfam" id="PF00621">
    <property type="entry name" value="RhoGEF"/>
    <property type="match status" value="1"/>
</dbReference>
<dbReference type="PROSITE" id="PS50010">
    <property type="entry name" value="DH_2"/>
    <property type="match status" value="1"/>
</dbReference>
<keyword evidence="5" id="KW-1185">Reference proteome</keyword>
<feature type="domain" description="DH" evidence="3">
    <location>
        <begin position="98"/>
        <end position="296"/>
    </location>
</feature>
<name>A0A550CS75_9AGAR</name>
<reference evidence="4 5" key="1">
    <citation type="journal article" date="2019" name="New Phytol.">
        <title>Comparative genomics reveals unique wood-decay strategies and fruiting body development in the Schizophyllaceae.</title>
        <authorList>
            <person name="Almasi E."/>
            <person name="Sahu N."/>
            <person name="Krizsan K."/>
            <person name="Balint B."/>
            <person name="Kovacs G.M."/>
            <person name="Kiss B."/>
            <person name="Cseklye J."/>
            <person name="Drula E."/>
            <person name="Henrissat B."/>
            <person name="Nagy I."/>
            <person name="Chovatia M."/>
            <person name="Adam C."/>
            <person name="LaButti K."/>
            <person name="Lipzen A."/>
            <person name="Riley R."/>
            <person name="Grigoriev I.V."/>
            <person name="Nagy L.G."/>
        </authorList>
    </citation>
    <scope>NUCLEOTIDE SEQUENCE [LARGE SCALE GENOMIC DNA]</scope>
    <source>
        <strain evidence="4 5">NL-1724</strain>
    </source>
</reference>
<feature type="compositionally biased region" description="Polar residues" evidence="2">
    <location>
        <begin position="648"/>
        <end position="657"/>
    </location>
</feature>
<sequence>MALSSSPRKLQIPLATGDETRHDTATSFGVTKRAFFCGVVIEGAENGRRLPDDVQDLVMSLGVALESTTDAGFLNSSRSSDSTDGPYQRKRAMTDTSALSADIRELVTTERNYVERLRTLKNSYADPLRSFSRDKNTSLLPAYEAKVLFGNVDSLIPVNEAFLTDLEKMMAPNGAKTVGGVGDVALRHFKELRGFELYKQYYSKREEAQAIFEREVSKKSSQFVQFVERIKYEAADATRNRVGLRELLIDPVQRIPRYTLLFRNMIKHMAPEDPQREKLIEADEIASKIAQAEADEQTKRAAVFYCLSSSIEGFPADLHSISRRYIDCIDVEDIVTDGPLSASASTTSLGMSLNCTLFLFDDKMVIAKRPHDKSGKALSGLDSVDKVTKGASLPAKRRSGMSCKGVVDIADVVATDIGGADINMYFESPPRDQSERWSGRPFRALSVVHPPHPVNLDPTRTQSDKQRFLENLWLVQAKYRARAGQSVVLCSEAKEVEARGGRSVVARAYYNVYQRTAFLQEAKKTKAVVHVDASGCADNIPFGVGNPPFVCIRLQPIAGELCRVRVTSSSDDGDGDEDEVVQSSRVPSRIVQTIHQYGLFDFRSGRNSIPSTPTAKSKASLFNLDVLSRKLNSDFFAGSVNGHRRAKSSTTSRGSVATHSTGHTQSTSTGDSFAFSNRSTSTAATSVDDNSMRTGKSSSRSRHQSSSRSRKLVRGKSSPLKTTEDGQAMRSSSRQSSLASRSRSTSRGPDTDYSDMEEDRTQVLDSSEWDLHMKLELARKNSQTQHGKPLPALDDIDMDIDETILEEEPPQPVRPLSRASRDNRSILSKPESELTVTDLPTLRPSSRLSDRPRGPRSPSPLPPSRSPEPRTRTPEPRMRTPDPPVLPSMDEEMALESTSRPSRTLSRQSQLPPMGLTRSVRKPFYPTGNTDATPRPASLVAQLTGPIEPLSIKKKASTSSNSVSSSSVSSSPVRRSRYSPPRHTRADDLPRVLSPTPFANGFGKSSRARLKDSSPDVGRLIRLAECTREDVDSARRVVKRIKLEVDHMRINGETTPNSRPGSPDKSLRTPQRAPPLTRDAQERMEEMRKLLGQRDGTPRSQLRSVALRGTQSMDAGGPGRPTIDTSVVGRSLESMVSELDDTLARAATDSDAMQDDLEQFQSVYQQQTEALEKSQMDVQNAKRQAEVVKSLLADATAEKEIMYQAFNDELDGMFNDANLPDDEAWSAMTKDLRDTKKARNNLTKENSGLKRRLAEMEMQQEEWASLLRAHGLIP</sequence>
<feature type="compositionally biased region" description="Low complexity" evidence="2">
    <location>
        <begin position="658"/>
        <end position="672"/>
    </location>
</feature>
<feature type="region of interest" description="Disordered" evidence="2">
    <location>
        <begin position="1048"/>
        <end position="1079"/>
    </location>
</feature>
<protein>
    <recommendedName>
        <fullName evidence="3">DH domain-containing protein</fullName>
    </recommendedName>
</protein>
<evidence type="ECO:0000313" key="4">
    <source>
        <dbReference type="EMBL" id="TRM67640.1"/>
    </source>
</evidence>
<feature type="coiled-coil region" evidence="1">
    <location>
        <begin position="1164"/>
        <end position="1198"/>
    </location>
</feature>
<organism evidence="4 5">
    <name type="scientific">Schizophyllum amplum</name>
    <dbReference type="NCBI Taxonomy" id="97359"/>
    <lineage>
        <taxon>Eukaryota</taxon>
        <taxon>Fungi</taxon>
        <taxon>Dikarya</taxon>
        <taxon>Basidiomycota</taxon>
        <taxon>Agaricomycotina</taxon>
        <taxon>Agaricomycetes</taxon>
        <taxon>Agaricomycetidae</taxon>
        <taxon>Agaricales</taxon>
        <taxon>Schizophyllaceae</taxon>
        <taxon>Schizophyllum</taxon>
    </lineage>
</organism>
<dbReference type="PANTHER" id="PTHR12673:SF270">
    <property type="entry name" value="FYVE-TYPE DOMAIN-CONTAINING PROTEIN"/>
    <property type="match status" value="1"/>
</dbReference>
<proteinExistence type="predicted"/>
<feature type="region of interest" description="Disordered" evidence="2">
    <location>
        <begin position="639"/>
        <end position="765"/>
    </location>
</feature>
<dbReference type="Proteomes" id="UP000320762">
    <property type="component" value="Unassembled WGS sequence"/>
</dbReference>
<feature type="compositionally biased region" description="Low complexity" evidence="2">
    <location>
        <begin position="730"/>
        <end position="747"/>
    </location>
</feature>
<feature type="compositionally biased region" description="Pro residues" evidence="2">
    <location>
        <begin position="855"/>
        <end position="866"/>
    </location>
</feature>
<feature type="region of interest" description="Disordered" evidence="2">
    <location>
        <begin position="952"/>
        <end position="1013"/>
    </location>
</feature>
<dbReference type="PANTHER" id="PTHR12673">
    <property type="entry name" value="FACIOGENITAL DYSPLASIA PROTEIN"/>
    <property type="match status" value="1"/>
</dbReference>
<feature type="compositionally biased region" description="Basic residues" evidence="2">
    <location>
        <begin position="699"/>
        <end position="714"/>
    </location>
</feature>
<keyword evidence="1" id="KW-0175">Coiled coil</keyword>
<accession>A0A550CS75</accession>
<feature type="compositionally biased region" description="Polar residues" evidence="2">
    <location>
        <begin position="674"/>
        <end position="696"/>
    </location>
</feature>
<gene>
    <name evidence="4" type="ORF">BD626DRAFT_394072</name>
</gene>
<evidence type="ECO:0000256" key="1">
    <source>
        <dbReference type="SAM" id="Coils"/>
    </source>
</evidence>
<dbReference type="SUPFAM" id="SSF48065">
    <property type="entry name" value="DBL homology domain (DH-domain)"/>
    <property type="match status" value="1"/>
</dbReference>
<dbReference type="SMART" id="SM00325">
    <property type="entry name" value="RhoGEF"/>
    <property type="match status" value="1"/>
</dbReference>
<dbReference type="InterPro" id="IPR035899">
    <property type="entry name" value="DBL_dom_sf"/>
</dbReference>
<feature type="region of interest" description="Disordered" evidence="2">
    <location>
        <begin position="805"/>
        <end position="936"/>
    </location>
</feature>
<feature type="compositionally biased region" description="Polar residues" evidence="2">
    <location>
        <begin position="74"/>
        <end position="85"/>
    </location>
</feature>
<feature type="coiled-coil region" evidence="1">
    <location>
        <begin position="1232"/>
        <end position="1259"/>
    </location>
</feature>
<dbReference type="STRING" id="97359.A0A550CS75"/>
<feature type="compositionally biased region" description="Basic residues" evidence="2">
    <location>
        <begin position="974"/>
        <end position="983"/>
    </location>
</feature>
<feature type="region of interest" description="Disordered" evidence="2">
    <location>
        <begin position="1"/>
        <end position="22"/>
    </location>
</feature>
<evidence type="ECO:0000256" key="2">
    <source>
        <dbReference type="SAM" id="MobiDB-lite"/>
    </source>
</evidence>
<feature type="compositionally biased region" description="Basic and acidic residues" evidence="2">
    <location>
        <begin position="867"/>
        <end position="880"/>
    </location>
</feature>
<evidence type="ECO:0000313" key="5">
    <source>
        <dbReference type="Proteomes" id="UP000320762"/>
    </source>
</evidence>
<dbReference type="OrthoDB" id="660555at2759"/>
<dbReference type="CDD" id="cd00160">
    <property type="entry name" value="RhoGEF"/>
    <property type="match status" value="1"/>
</dbReference>
<comment type="caution">
    <text evidence="4">The sequence shown here is derived from an EMBL/GenBank/DDBJ whole genome shotgun (WGS) entry which is preliminary data.</text>
</comment>
<feature type="region of interest" description="Disordered" evidence="2">
    <location>
        <begin position="74"/>
        <end position="93"/>
    </location>
</feature>
<dbReference type="InterPro" id="IPR000219">
    <property type="entry name" value="DH_dom"/>
</dbReference>
<dbReference type="InterPro" id="IPR051092">
    <property type="entry name" value="FYVE_RhoGEF_PH"/>
</dbReference>
<dbReference type="GO" id="GO:0005085">
    <property type="term" value="F:guanyl-nucleotide exchange factor activity"/>
    <property type="evidence" value="ECO:0007669"/>
    <property type="project" value="InterPro"/>
</dbReference>
<feature type="compositionally biased region" description="Low complexity" evidence="2">
    <location>
        <begin position="957"/>
        <end position="973"/>
    </location>
</feature>
<dbReference type="GO" id="GO:0005737">
    <property type="term" value="C:cytoplasm"/>
    <property type="evidence" value="ECO:0007669"/>
    <property type="project" value="TreeGrafter"/>
</dbReference>
<dbReference type="EMBL" id="VDMD01000002">
    <property type="protein sequence ID" value="TRM67640.1"/>
    <property type="molecule type" value="Genomic_DNA"/>
</dbReference>